<organism evidence="2 3">
    <name type="scientific">Oryza rufipogon</name>
    <name type="common">Brownbeard rice</name>
    <name type="synonym">Asian wild rice</name>
    <dbReference type="NCBI Taxonomy" id="4529"/>
    <lineage>
        <taxon>Eukaryota</taxon>
        <taxon>Viridiplantae</taxon>
        <taxon>Streptophyta</taxon>
        <taxon>Embryophyta</taxon>
        <taxon>Tracheophyta</taxon>
        <taxon>Spermatophyta</taxon>
        <taxon>Magnoliopsida</taxon>
        <taxon>Liliopsida</taxon>
        <taxon>Poales</taxon>
        <taxon>Poaceae</taxon>
        <taxon>BOP clade</taxon>
        <taxon>Oryzoideae</taxon>
        <taxon>Oryzeae</taxon>
        <taxon>Oryzinae</taxon>
        <taxon>Oryza</taxon>
    </lineage>
</organism>
<protein>
    <submittedName>
        <fullName evidence="2">Uncharacterized protein</fullName>
    </submittedName>
</protein>
<proteinExistence type="predicted"/>
<feature type="region of interest" description="Disordered" evidence="1">
    <location>
        <begin position="209"/>
        <end position="297"/>
    </location>
</feature>
<feature type="compositionally biased region" description="Low complexity" evidence="1">
    <location>
        <begin position="231"/>
        <end position="251"/>
    </location>
</feature>
<dbReference type="eggNOG" id="ENOG502R7EP">
    <property type="taxonomic scope" value="Eukaryota"/>
</dbReference>
<reference evidence="2" key="2">
    <citation type="submission" date="2015-06" db="UniProtKB">
        <authorList>
            <consortium name="EnsemblPlants"/>
        </authorList>
    </citation>
    <scope>IDENTIFICATION</scope>
</reference>
<keyword evidence="3" id="KW-1185">Reference proteome</keyword>
<evidence type="ECO:0000256" key="1">
    <source>
        <dbReference type="SAM" id="MobiDB-lite"/>
    </source>
</evidence>
<dbReference type="HOGENOM" id="CLU_938073_0_0_1"/>
<dbReference type="Proteomes" id="UP000008022">
    <property type="component" value="Unassembled WGS sequence"/>
</dbReference>
<dbReference type="AlphaFoldDB" id="A0A0E0PZM0"/>
<dbReference type="EnsemblPlants" id="ORUFI06G20880.1">
    <property type="protein sequence ID" value="ORUFI06G20880.1"/>
    <property type="gene ID" value="ORUFI06G20880"/>
</dbReference>
<evidence type="ECO:0000313" key="3">
    <source>
        <dbReference type="Proteomes" id="UP000008022"/>
    </source>
</evidence>
<reference evidence="3" key="1">
    <citation type="submission" date="2013-06" db="EMBL/GenBank/DDBJ databases">
        <authorList>
            <person name="Zhao Q."/>
        </authorList>
    </citation>
    <scope>NUCLEOTIDE SEQUENCE</scope>
    <source>
        <strain evidence="3">cv. W1943</strain>
    </source>
</reference>
<sequence>MARRRIAAHGESAATGYRRSASRVLGLPRSKRRQKAGGAWDWEGSGPSRQLGLPRLGGNCSADLGSEVVNMKRVLMGIPAEVKVSELVQEAELRRLVREVMLAIQGDIGPMMPSDGRSMAITRRGTLMLHVTPCQLQCSKDALLHEARTTVGPESCDLKQRRACRSVSVWSLMAIVGVNAFDQLYKSSSSPTNSIAWKTVMSLINGCGAGGDPPPARRDTEHPAAASDCGSPSAAQPPVAAVSCPAAAAINNPPPPPAAPSHDSDRAPRGIPHTPTIDPIHNPPDPRHPPPGPPGPP</sequence>
<name>A0A0E0PZM0_ORYRU</name>
<dbReference type="Gramene" id="ORUFI06G20880.1">
    <property type="protein sequence ID" value="ORUFI06G20880.1"/>
    <property type="gene ID" value="ORUFI06G20880"/>
</dbReference>
<accession>A0A0E0PZM0</accession>
<evidence type="ECO:0000313" key="2">
    <source>
        <dbReference type="EnsemblPlants" id="ORUFI06G20880.1"/>
    </source>
</evidence>